<evidence type="ECO:0000313" key="4">
    <source>
        <dbReference type="EMBL" id="KAJ3588315.1"/>
    </source>
</evidence>
<evidence type="ECO:0000256" key="2">
    <source>
        <dbReference type="SAM" id="Phobius"/>
    </source>
</evidence>
<gene>
    <name evidence="4" type="ORF">NHX12_011908</name>
</gene>
<feature type="signal peptide" evidence="3">
    <location>
        <begin position="1"/>
        <end position="19"/>
    </location>
</feature>
<keyword evidence="3" id="KW-0732">Signal</keyword>
<dbReference type="Proteomes" id="UP001148018">
    <property type="component" value="Unassembled WGS sequence"/>
</dbReference>
<name>A0A9Q0DGS3_9TELE</name>
<dbReference type="OrthoDB" id="8948581at2759"/>
<evidence type="ECO:0000256" key="3">
    <source>
        <dbReference type="SAM" id="SignalP"/>
    </source>
</evidence>
<feature type="region of interest" description="Disordered" evidence="1">
    <location>
        <begin position="325"/>
        <end position="354"/>
    </location>
</feature>
<accession>A0A9Q0DGS3</accession>
<comment type="caution">
    <text evidence="4">The sequence shown here is derived from an EMBL/GenBank/DDBJ whole genome shotgun (WGS) entry which is preliminary data.</text>
</comment>
<keyword evidence="2" id="KW-1133">Transmembrane helix</keyword>
<protein>
    <recommendedName>
        <fullName evidence="6">Immunoglobulin subtype domain-containing protein</fullName>
    </recommendedName>
</protein>
<evidence type="ECO:0008006" key="6">
    <source>
        <dbReference type="Google" id="ProtNLM"/>
    </source>
</evidence>
<organism evidence="4 5">
    <name type="scientific">Muraenolepis orangiensis</name>
    <name type="common">Patagonian moray cod</name>
    <dbReference type="NCBI Taxonomy" id="630683"/>
    <lineage>
        <taxon>Eukaryota</taxon>
        <taxon>Metazoa</taxon>
        <taxon>Chordata</taxon>
        <taxon>Craniata</taxon>
        <taxon>Vertebrata</taxon>
        <taxon>Euteleostomi</taxon>
        <taxon>Actinopterygii</taxon>
        <taxon>Neopterygii</taxon>
        <taxon>Teleostei</taxon>
        <taxon>Neoteleostei</taxon>
        <taxon>Acanthomorphata</taxon>
        <taxon>Zeiogadaria</taxon>
        <taxon>Gadariae</taxon>
        <taxon>Gadiformes</taxon>
        <taxon>Muraenolepidoidei</taxon>
        <taxon>Muraenolepididae</taxon>
        <taxon>Muraenolepis</taxon>
    </lineage>
</organism>
<feature type="transmembrane region" description="Helical" evidence="2">
    <location>
        <begin position="210"/>
        <end position="231"/>
    </location>
</feature>
<keyword evidence="2" id="KW-0812">Transmembrane</keyword>
<dbReference type="AlphaFoldDB" id="A0A9Q0DGS3"/>
<reference evidence="4" key="1">
    <citation type="submission" date="2022-07" db="EMBL/GenBank/DDBJ databases">
        <title>Chromosome-level genome of Muraenolepis orangiensis.</title>
        <authorList>
            <person name="Kim J."/>
        </authorList>
    </citation>
    <scope>NUCLEOTIDE SEQUENCE</scope>
    <source>
        <strain evidence="4">KU_S4_2022</strain>
        <tissue evidence="4">Muscle</tissue>
    </source>
</reference>
<dbReference type="EMBL" id="JANIIK010000116">
    <property type="protein sequence ID" value="KAJ3588315.1"/>
    <property type="molecule type" value="Genomic_DNA"/>
</dbReference>
<keyword evidence="5" id="KW-1185">Reference proteome</keyword>
<feature type="region of interest" description="Disordered" evidence="1">
    <location>
        <begin position="238"/>
        <end position="283"/>
    </location>
</feature>
<evidence type="ECO:0000256" key="1">
    <source>
        <dbReference type="SAM" id="MobiDB-lite"/>
    </source>
</evidence>
<evidence type="ECO:0000313" key="5">
    <source>
        <dbReference type="Proteomes" id="UP001148018"/>
    </source>
</evidence>
<sequence length="381" mass="42745">MYTMEISVLLAACICLGLSIEIDYVSVRYGETHTVRIPYRAEYLYFGVYRSLSSQRSVLWTRSKPLETTRGQIEGRTFRMDKVTQADNGIYTFEMADEEEIKKYSIRVSNFEETYTMEGGDKLFFDFPLDPNVCLLDFTNSDGDEMNIYMNGMVTDYYFGPRLKFQDSTKSLFSVEIEDLQVGDSGVYQVRDRKGNLALEVYVTVTASSVWVNVGIAVGIVFAVLTCCCCTRRFCCKKSSKSSEPEPEQTESPSELRQHSVEPSLPRYSSEPRPNQAYGYQPAKPAPSVEMYSPASVPFTAPPAQSAAAEVYTAAAEVYPAAPEVYPPRQKSTPAPEASDFPSSDSEPRFEMKGFNMPPPLYSECASAAVYTSDKLHFKFL</sequence>
<proteinExistence type="predicted"/>
<keyword evidence="2" id="KW-0472">Membrane</keyword>
<feature type="chain" id="PRO_5040368345" description="Immunoglobulin subtype domain-containing protein" evidence="3">
    <location>
        <begin position="20"/>
        <end position="381"/>
    </location>
</feature>